<reference evidence="7 8" key="1">
    <citation type="submission" date="2022-04" db="EMBL/GenBank/DDBJ databases">
        <title>Hymenobacter sp. isolated from the air.</title>
        <authorList>
            <person name="Won M."/>
            <person name="Lee C.-M."/>
            <person name="Woen H.-Y."/>
            <person name="Kwon S.-W."/>
        </authorList>
    </citation>
    <scope>NUCLEOTIDE SEQUENCE [LARGE SCALE GENOMIC DNA]</scope>
    <source>
        <strain evidence="8">5413 J-13</strain>
    </source>
</reference>
<proteinExistence type="inferred from homology"/>
<protein>
    <submittedName>
        <fullName evidence="7">SDR family oxidoreductase</fullName>
    </submittedName>
</protein>
<evidence type="ECO:0000256" key="5">
    <source>
        <dbReference type="SAM" id="Phobius"/>
    </source>
</evidence>
<dbReference type="PRINTS" id="PR00081">
    <property type="entry name" value="GDHRDH"/>
</dbReference>
<organism evidence="7 8">
    <name type="scientific">Hymenobacter aerilatus</name>
    <dbReference type="NCBI Taxonomy" id="2932251"/>
    <lineage>
        <taxon>Bacteria</taxon>
        <taxon>Pseudomonadati</taxon>
        <taxon>Bacteroidota</taxon>
        <taxon>Cytophagia</taxon>
        <taxon>Cytophagales</taxon>
        <taxon>Hymenobacteraceae</taxon>
        <taxon>Hymenobacter</taxon>
    </lineage>
</organism>
<keyword evidence="5" id="KW-0472">Membrane</keyword>
<comment type="similarity">
    <text evidence="1 3">Belongs to the short-chain dehydrogenases/reductases (SDR) family.</text>
</comment>
<gene>
    <name evidence="7" type="ORF">MUN82_00855</name>
</gene>
<accession>A0A8T9SXK4</accession>
<keyword evidence="5" id="KW-0812">Transmembrane</keyword>
<dbReference type="PANTHER" id="PTHR44196:SF1">
    <property type="entry name" value="DEHYDROGENASE_REDUCTASE SDR FAMILY MEMBER 7B"/>
    <property type="match status" value="1"/>
</dbReference>
<name>A0A8T9SXK4_9BACT</name>
<dbReference type="SMART" id="SM00822">
    <property type="entry name" value="PKS_KR"/>
    <property type="match status" value="1"/>
</dbReference>
<dbReference type="KEGG" id="haei:MUN82_00855"/>
<evidence type="ECO:0000256" key="3">
    <source>
        <dbReference type="RuleBase" id="RU000363"/>
    </source>
</evidence>
<evidence type="ECO:0000313" key="8">
    <source>
        <dbReference type="Proteomes" id="UP000829925"/>
    </source>
</evidence>
<dbReference type="PROSITE" id="PS00061">
    <property type="entry name" value="ADH_SHORT"/>
    <property type="match status" value="1"/>
</dbReference>
<dbReference type="GO" id="GO:0016491">
    <property type="term" value="F:oxidoreductase activity"/>
    <property type="evidence" value="ECO:0007669"/>
    <property type="project" value="UniProtKB-KW"/>
</dbReference>
<evidence type="ECO:0000259" key="6">
    <source>
        <dbReference type="SMART" id="SM00822"/>
    </source>
</evidence>
<keyword evidence="5" id="KW-1133">Transmembrane helix</keyword>
<evidence type="ECO:0000256" key="4">
    <source>
        <dbReference type="SAM" id="MobiDB-lite"/>
    </source>
</evidence>
<keyword evidence="8" id="KW-1185">Reference proteome</keyword>
<dbReference type="InterPro" id="IPR020904">
    <property type="entry name" value="Sc_DH/Rdtase_CS"/>
</dbReference>
<dbReference type="PRINTS" id="PR00080">
    <property type="entry name" value="SDRFAMILY"/>
</dbReference>
<dbReference type="PANTHER" id="PTHR44196">
    <property type="entry name" value="DEHYDROGENASE/REDUCTASE SDR FAMILY MEMBER 7B"/>
    <property type="match status" value="1"/>
</dbReference>
<dbReference type="InterPro" id="IPR002347">
    <property type="entry name" value="SDR_fam"/>
</dbReference>
<dbReference type="Proteomes" id="UP000829925">
    <property type="component" value="Chromosome"/>
</dbReference>
<dbReference type="InterPro" id="IPR036291">
    <property type="entry name" value="NAD(P)-bd_dom_sf"/>
</dbReference>
<dbReference type="SUPFAM" id="SSF51735">
    <property type="entry name" value="NAD(P)-binding Rossmann-fold domains"/>
    <property type="match status" value="1"/>
</dbReference>
<feature type="region of interest" description="Disordered" evidence="4">
    <location>
        <begin position="263"/>
        <end position="282"/>
    </location>
</feature>
<dbReference type="RefSeq" id="WP_245094004.1">
    <property type="nucleotide sequence ID" value="NZ_CP095053.1"/>
</dbReference>
<feature type="transmembrane region" description="Helical" evidence="5">
    <location>
        <begin position="305"/>
        <end position="325"/>
    </location>
</feature>
<dbReference type="InterPro" id="IPR057326">
    <property type="entry name" value="KR_dom"/>
</dbReference>
<evidence type="ECO:0000256" key="1">
    <source>
        <dbReference type="ARBA" id="ARBA00006484"/>
    </source>
</evidence>
<dbReference type="Pfam" id="PF00106">
    <property type="entry name" value="adh_short"/>
    <property type="match status" value="1"/>
</dbReference>
<dbReference type="GO" id="GO:0016020">
    <property type="term" value="C:membrane"/>
    <property type="evidence" value="ECO:0007669"/>
    <property type="project" value="TreeGrafter"/>
</dbReference>
<feature type="domain" description="Ketoreductase" evidence="6">
    <location>
        <begin position="9"/>
        <end position="189"/>
    </location>
</feature>
<dbReference type="Gene3D" id="3.40.50.720">
    <property type="entry name" value="NAD(P)-binding Rossmann-like Domain"/>
    <property type="match status" value="1"/>
</dbReference>
<evidence type="ECO:0000256" key="2">
    <source>
        <dbReference type="ARBA" id="ARBA00023002"/>
    </source>
</evidence>
<dbReference type="NCBIfam" id="NF005495">
    <property type="entry name" value="PRK07109.1"/>
    <property type="match status" value="1"/>
</dbReference>
<evidence type="ECO:0000313" key="7">
    <source>
        <dbReference type="EMBL" id="UOR05664.1"/>
    </source>
</evidence>
<keyword evidence="2" id="KW-0560">Oxidoreductase</keyword>
<sequence length="328" mass="34572">MKLKPIEEQTIVITGATSGIGLATAQLAAKKGAKLVLAARSEADLQKVAQELGGEVATVAADVANADEVRRIAETALARFGSIDTWVNNAGVGIVGMIEQGSVEDYRKLFDTNFWGVVNGSLEALKHLKPKGGALINLGSEVSDLGVALQGVYAASKHAIKGFTDALRAELEHEGAPVSVTLIKPAGINTPFMQNARNYLDREPKLPDPVYAPEEVAYAIVYAAAHTERDVYVGGGSKLFSSLNKVAPNAVDWVNAHVMPSQEVRPDQAPSNPEGGLHQPGVGGRVHGDHPGYVFQKSYYTRASLHPVASGALLALIGGAVALWLSKK</sequence>
<dbReference type="EMBL" id="CP095053">
    <property type="protein sequence ID" value="UOR05664.1"/>
    <property type="molecule type" value="Genomic_DNA"/>
</dbReference>
<dbReference type="AlphaFoldDB" id="A0A8T9SXK4"/>